<dbReference type="Gene3D" id="3.40.50.300">
    <property type="entry name" value="P-loop containing nucleotide triphosphate hydrolases"/>
    <property type="match status" value="1"/>
</dbReference>
<keyword evidence="3" id="KW-0539">Nucleus</keyword>
<proteinExistence type="predicted"/>
<dbReference type="PROSITE" id="PS50013">
    <property type="entry name" value="CHROMO_2"/>
    <property type="match status" value="1"/>
</dbReference>
<reference evidence="6" key="1">
    <citation type="submission" date="2016-10" db="EMBL/GenBank/DDBJ databases">
        <authorList>
            <person name="Benchimol M."/>
            <person name="Almeida L.G."/>
            <person name="Vasconcelos A.T."/>
            <person name="Perreira-Neves A."/>
            <person name="Rosa I.A."/>
            <person name="Tasca T."/>
            <person name="Bogo M.R."/>
            <person name="de Souza W."/>
        </authorList>
    </citation>
    <scope>NUCLEOTIDE SEQUENCE [LARGE SCALE GENOMIC DNA]</scope>
    <source>
        <strain evidence="6">K</strain>
    </source>
</reference>
<feature type="region of interest" description="Disordered" evidence="4">
    <location>
        <begin position="610"/>
        <end position="674"/>
    </location>
</feature>
<dbReference type="GO" id="GO:0005524">
    <property type="term" value="F:ATP binding"/>
    <property type="evidence" value="ECO:0007669"/>
    <property type="project" value="UniProtKB-KW"/>
</dbReference>
<evidence type="ECO:0000256" key="1">
    <source>
        <dbReference type="ARBA" id="ARBA00022741"/>
    </source>
</evidence>
<dbReference type="GO" id="GO:0003677">
    <property type="term" value="F:DNA binding"/>
    <property type="evidence" value="ECO:0007669"/>
    <property type="project" value="TreeGrafter"/>
</dbReference>
<dbReference type="SUPFAM" id="SSF54160">
    <property type="entry name" value="Chromo domain-like"/>
    <property type="match status" value="1"/>
</dbReference>
<dbReference type="Proteomes" id="UP000179807">
    <property type="component" value="Unassembled WGS sequence"/>
</dbReference>
<dbReference type="SUPFAM" id="SSF52540">
    <property type="entry name" value="P-loop containing nucleoside triphosphate hydrolases"/>
    <property type="match status" value="1"/>
</dbReference>
<dbReference type="GO" id="GO:0042393">
    <property type="term" value="F:histone binding"/>
    <property type="evidence" value="ECO:0007669"/>
    <property type="project" value="TreeGrafter"/>
</dbReference>
<name>A0A1J4KA01_9EUKA</name>
<protein>
    <recommendedName>
        <fullName evidence="5">Chromo domain-containing protein</fullName>
    </recommendedName>
</protein>
<sequence>MGSFLQDPSGVFPSFSSDDEDLVLVDQVDFIIGISEPVFDLDKNPNTKFFLKLKNKNYANCIWVGKNTLESIPEFKNNLIIPFKNWLKASHLSKVPFMQGLYKPSEIPFRKEFFEEEKILCVCEKNAKNYYLIKWKFLPITEATWESSAPIELINEYSETVKILNHIKLQNIEIFKNPKNFSKLKNRKFSFKEGNKPNKFQFDGYIWMIDKWLNNHNSIIADKDENSRKIEIIIFLMNLIQITNFHGPFLILTQIENVNEWESLFSKLTNFRVINYTGTENALEMILKNCVFYENNSNFLKVDVIISCFDTFKRKHSDFYGIEWVSIIIDEKFDKMNFHQRIFKILQQSHFDNLIFSVDFDYEKFQIPDIFNLLNFLESDTFYNYSDFCKTYCNKINNELPIQEMSNKSIYELNERFQIIENNYILMREMPMINPFTTNSCKKLIYEVEPTEIQLSLIKTLFVKNKRLFFKEDYNLKKKDRMKIIHKILQISDHPLMLNSMKNDQNSPNIVNSCGKMIFLDKIIAFLRKQEIKILILVHRSNMISILEEYLKSINVSYQKLQQKHQINEENKEKIDSKDTLTLEETNIHQNLNENQNESQACFKSTTHNNKNFSIQPNFNPNSNSPSMINVSKKSKQTNLKNNCSNIQTNSNKKRKKEKENQQNEIMQNEGKKRREKQKKHFFVYLAKFNFDEEDKAKFNECSYIIFYNDVKNEFYEKPVFRLVTRSTVEEELFQNYKGKVEYFLRRSAINSFHYQIDKSFVIEPIDILFENRFMKPIEEFSEVIENPDFWKYFFHEIEEEMLSNKGNIIKCCFLWRKYGFFEGSLNHFYKIDINFPTVIPTLYKRLIKKVHNPNPNLINYKSIFNSTNKLSIYYINALKVFNIISDVISDDNIEGFLTDAVEKDILYKILQFLCSDDFMNHQIAFKFGESMEVPYFWNVFNDYQLCYNVLKNNSFFERNSSLTFLKERYTLLINEIPAYIPYENIFSKSNKINNISILEPMKWKRFYHPDPMRIQMESIGFIKKLLRVLFLIGFDEQNHNFIDYFMEVLSEPKNLYPNIEYTLYSILSLCNKKYIPHLKSIENTLKLNQSTSQISTATETNNCKSAITQNKIVNNEYLTNYSSFSINESQTPTNISNHDSIPSNDVTNGKIENNTITNNENKTELNSHPNVTEITKELERTPENTDHENPNFTREIQSNKSEHFSLDLSWIPPNVIGKLKENLEIFEKLRFLKQSNSFRPIDAWLHAPKWWDFECDTILINTTIKFGLHHISPLSEIKKTKCQLSDEEKEEVQKCFEYEKLNLTPKRPAFLKDFQFLENIDFRINRLKELIISGSMSNLQMLLKSQKIPTNVLTGVSIIRFGQKNLDGIPIGFNSIRFFYTQNNHNNITTLNIYECLIKLRNETKTGQNGKILQNDDILFVIQNDKLKIEENSLSKAYRVFLERIYEFSLSKPPPHFSGFDFFGFRKLSHIFLCE</sequence>
<dbReference type="RefSeq" id="XP_068360880.1">
    <property type="nucleotide sequence ID" value="XM_068503450.1"/>
</dbReference>
<keyword evidence="2" id="KW-0067">ATP-binding</keyword>
<dbReference type="Gene3D" id="2.40.50.40">
    <property type="match status" value="1"/>
</dbReference>
<dbReference type="GO" id="GO:0140658">
    <property type="term" value="F:ATP-dependent chromatin remodeler activity"/>
    <property type="evidence" value="ECO:0007669"/>
    <property type="project" value="TreeGrafter"/>
</dbReference>
<dbReference type="SMART" id="SM00298">
    <property type="entry name" value="CHROMO"/>
    <property type="match status" value="1"/>
</dbReference>
<organism evidence="6 7">
    <name type="scientific">Tritrichomonas foetus</name>
    <dbReference type="NCBI Taxonomy" id="1144522"/>
    <lineage>
        <taxon>Eukaryota</taxon>
        <taxon>Metamonada</taxon>
        <taxon>Parabasalia</taxon>
        <taxon>Tritrichomonadida</taxon>
        <taxon>Tritrichomonadidae</taxon>
        <taxon>Tritrichomonas</taxon>
    </lineage>
</organism>
<keyword evidence="1" id="KW-0547">Nucleotide-binding</keyword>
<feature type="compositionally biased region" description="Polar residues" evidence="4">
    <location>
        <begin position="1131"/>
        <end position="1147"/>
    </location>
</feature>
<dbReference type="InterPro" id="IPR027417">
    <property type="entry name" value="P-loop_NTPase"/>
</dbReference>
<dbReference type="EMBL" id="MLAK01000687">
    <property type="protein sequence ID" value="OHT07744.1"/>
    <property type="molecule type" value="Genomic_DNA"/>
</dbReference>
<evidence type="ECO:0000313" key="6">
    <source>
        <dbReference type="EMBL" id="OHT07744.1"/>
    </source>
</evidence>
<dbReference type="GO" id="GO:0003682">
    <property type="term" value="F:chromatin binding"/>
    <property type="evidence" value="ECO:0007669"/>
    <property type="project" value="TreeGrafter"/>
</dbReference>
<gene>
    <name evidence="6" type="ORF">TRFO_23917</name>
</gene>
<dbReference type="GO" id="GO:0016887">
    <property type="term" value="F:ATP hydrolysis activity"/>
    <property type="evidence" value="ECO:0007669"/>
    <property type="project" value="TreeGrafter"/>
</dbReference>
<dbReference type="Pfam" id="PF00385">
    <property type="entry name" value="Chromo"/>
    <property type="match status" value="1"/>
</dbReference>
<feature type="compositionally biased region" description="Polar residues" evidence="4">
    <location>
        <begin position="637"/>
        <end position="647"/>
    </location>
</feature>
<feature type="region of interest" description="Disordered" evidence="4">
    <location>
        <begin position="1131"/>
        <end position="1150"/>
    </location>
</feature>
<dbReference type="InterPro" id="IPR016197">
    <property type="entry name" value="Chromo-like_dom_sf"/>
</dbReference>
<feature type="domain" description="Chromo" evidence="5">
    <location>
        <begin position="114"/>
        <end position="179"/>
    </location>
</feature>
<evidence type="ECO:0000256" key="3">
    <source>
        <dbReference type="ARBA" id="ARBA00023242"/>
    </source>
</evidence>
<evidence type="ECO:0000259" key="5">
    <source>
        <dbReference type="PROSITE" id="PS50013"/>
    </source>
</evidence>
<accession>A0A1J4KA01</accession>
<dbReference type="InterPro" id="IPR000953">
    <property type="entry name" value="Chromo/chromo_shadow_dom"/>
</dbReference>
<dbReference type="GeneID" id="94838154"/>
<evidence type="ECO:0000256" key="2">
    <source>
        <dbReference type="ARBA" id="ARBA00022840"/>
    </source>
</evidence>
<comment type="caution">
    <text evidence="6">The sequence shown here is derived from an EMBL/GenBank/DDBJ whole genome shotgun (WGS) entry which is preliminary data.</text>
</comment>
<dbReference type="PANTHER" id="PTHR45623">
    <property type="entry name" value="CHROMODOMAIN-HELICASE-DNA-BINDING PROTEIN 3-RELATED-RELATED"/>
    <property type="match status" value="1"/>
</dbReference>
<dbReference type="InterPro" id="IPR023780">
    <property type="entry name" value="Chromo_domain"/>
</dbReference>
<evidence type="ECO:0000256" key="4">
    <source>
        <dbReference type="SAM" id="MobiDB-lite"/>
    </source>
</evidence>
<dbReference type="Gene3D" id="3.40.50.10810">
    <property type="entry name" value="Tandem AAA-ATPase domain"/>
    <property type="match status" value="1"/>
</dbReference>
<keyword evidence="7" id="KW-1185">Reference proteome</keyword>
<evidence type="ECO:0000313" key="7">
    <source>
        <dbReference type="Proteomes" id="UP000179807"/>
    </source>
</evidence>
<dbReference type="VEuPathDB" id="TrichDB:TRFO_23917"/>
<feature type="compositionally biased region" description="Low complexity" evidence="4">
    <location>
        <begin position="612"/>
        <end position="632"/>
    </location>
</feature>
<dbReference type="InterPro" id="IPR038718">
    <property type="entry name" value="SNF2-like_sf"/>
</dbReference>
<dbReference type="GO" id="GO:0005634">
    <property type="term" value="C:nucleus"/>
    <property type="evidence" value="ECO:0007669"/>
    <property type="project" value="TreeGrafter"/>
</dbReference>
<dbReference type="GO" id="GO:0000785">
    <property type="term" value="C:chromatin"/>
    <property type="evidence" value="ECO:0007669"/>
    <property type="project" value="TreeGrafter"/>
</dbReference>